<keyword evidence="3" id="KW-1185">Reference proteome</keyword>
<feature type="compositionally biased region" description="Low complexity" evidence="1">
    <location>
        <begin position="40"/>
        <end position="51"/>
    </location>
</feature>
<feature type="compositionally biased region" description="Gly residues" evidence="1">
    <location>
        <begin position="144"/>
        <end position="163"/>
    </location>
</feature>
<feature type="region of interest" description="Disordered" evidence="1">
    <location>
        <begin position="34"/>
        <end position="163"/>
    </location>
</feature>
<reference evidence="2" key="1">
    <citation type="submission" date="2020-03" db="EMBL/GenBank/DDBJ databases">
        <authorList>
            <person name="Weist P."/>
        </authorList>
    </citation>
    <scope>NUCLEOTIDE SEQUENCE</scope>
</reference>
<proteinExistence type="predicted"/>
<name>A0A9N7YHH5_PLEPL</name>
<sequence length="189" mass="18899">MGFWRTVGSTDGSGLLGRVRAPQTGLRDGVEVDGRGGSVGSQTVSGSTGRVRALGGQGSRRVSWGSTGLGVSRVADGRSGLPTEGQAPQTVSGVPQTGRVGSSEGHGLSRLGLPRRVRAPRTGQGSTDGSGSERVRAPRTGQGSSTGQGSTDGSGPTDGSGGVGTRRLCRACCLELGQFGVSQEGQVPH</sequence>
<dbReference type="AlphaFoldDB" id="A0A9N7YHH5"/>
<feature type="compositionally biased region" description="Polar residues" evidence="1">
    <location>
        <begin position="86"/>
        <end position="95"/>
    </location>
</feature>
<accession>A0A9N7YHH5</accession>
<evidence type="ECO:0000256" key="1">
    <source>
        <dbReference type="SAM" id="MobiDB-lite"/>
    </source>
</evidence>
<organism evidence="2 3">
    <name type="scientific">Pleuronectes platessa</name>
    <name type="common">European plaice</name>
    <dbReference type="NCBI Taxonomy" id="8262"/>
    <lineage>
        <taxon>Eukaryota</taxon>
        <taxon>Metazoa</taxon>
        <taxon>Chordata</taxon>
        <taxon>Craniata</taxon>
        <taxon>Vertebrata</taxon>
        <taxon>Euteleostomi</taxon>
        <taxon>Actinopterygii</taxon>
        <taxon>Neopterygii</taxon>
        <taxon>Teleostei</taxon>
        <taxon>Neoteleostei</taxon>
        <taxon>Acanthomorphata</taxon>
        <taxon>Carangaria</taxon>
        <taxon>Pleuronectiformes</taxon>
        <taxon>Pleuronectoidei</taxon>
        <taxon>Pleuronectidae</taxon>
        <taxon>Pleuronectes</taxon>
    </lineage>
</organism>
<evidence type="ECO:0000313" key="2">
    <source>
        <dbReference type="EMBL" id="CAB1425853.1"/>
    </source>
</evidence>
<dbReference type="Proteomes" id="UP001153269">
    <property type="component" value="Unassembled WGS sequence"/>
</dbReference>
<protein>
    <submittedName>
        <fullName evidence="2">Uncharacterized protein</fullName>
    </submittedName>
</protein>
<evidence type="ECO:0000313" key="3">
    <source>
        <dbReference type="Proteomes" id="UP001153269"/>
    </source>
</evidence>
<comment type="caution">
    <text evidence="2">The sequence shown here is derived from an EMBL/GenBank/DDBJ whole genome shotgun (WGS) entry which is preliminary data.</text>
</comment>
<gene>
    <name evidence="2" type="ORF">PLEPLA_LOCUS13786</name>
</gene>
<dbReference type="EMBL" id="CADEAL010000838">
    <property type="protein sequence ID" value="CAB1425853.1"/>
    <property type="molecule type" value="Genomic_DNA"/>
</dbReference>